<sequence length="156" mass="16526">MSTTVTIKAEQLPEALRPAFKEYEAAQLAAGEARRAVNVAAVADKHTLKPVADKAVADAQAAHTALCEATRAQPSAIRDHSNAAFAACVEKAREHLAQAEAELRAAARHAAVWGSVRPGRPTVNTERGDQTPGRLRAMFAVGQVREAADALPEDVE</sequence>
<evidence type="ECO:0000313" key="1">
    <source>
        <dbReference type="EMBL" id="MBE1601290.1"/>
    </source>
</evidence>
<dbReference type="GeneID" id="86831915"/>
<name>A0A8I0PFA7_9ACTN</name>
<gene>
    <name evidence="1" type="ORF">H4687_007419</name>
</gene>
<organism evidence="1 2">
    <name type="scientific">Streptomyces stelliscabiei</name>
    <dbReference type="NCBI Taxonomy" id="146820"/>
    <lineage>
        <taxon>Bacteria</taxon>
        <taxon>Bacillati</taxon>
        <taxon>Actinomycetota</taxon>
        <taxon>Actinomycetes</taxon>
        <taxon>Kitasatosporales</taxon>
        <taxon>Streptomycetaceae</taxon>
        <taxon>Streptomyces</taxon>
    </lineage>
</organism>
<evidence type="ECO:0000313" key="2">
    <source>
        <dbReference type="Proteomes" id="UP000629287"/>
    </source>
</evidence>
<comment type="caution">
    <text evidence="1">The sequence shown here is derived from an EMBL/GenBank/DDBJ whole genome shotgun (WGS) entry which is preliminary data.</text>
</comment>
<proteinExistence type="predicted"/>
<dbReference type="AlphaFoldDB" id="A0A8I0PFA7"/>
<dbReference type="OrthoDB" id="9893251at2"/>
<dbReference type="EMBL" id="JADBGF010000001">
    <property type="protein sequence ID" value="MBE1601290.1"/>
    <property type="molecule type" value="Genomic_DNA"/>
</dbReference>
<keyword evidence="2" id="KW-1185">Reference proteome</keyword>
<accession>A0A8I0PFA7</accession>
<reference evidence="1 2" key="1">
    <citation type="submission" date="2020-10" db="EMBL/GenBank/DDBJ databases">
        <title>Sequencing the genomes of 1000 actinobacteria strains.</title>
        <authorList>
            <person name="Klenk H.-P."/>
        </authorList>
    </citation>
    <scope>NUCLEOTIDE SEQUENCE [LARGE SCALE GENOMIC DNA]</scope>
    <source>
        <strain evidence="1 2">DSM 41803</strain>
    </source>
</reference>
<dbReference type="Proteomes" id="UP000629287">
    <property type="component" value="Unassembled WGS sequence"/>
</dbReference>
<dbReference type="RefSeq" id="WP_046917554.1">
    <property type="nucleotide sequence ID" value="NZ_JADBGF010000001.1"/>
</dbReference>
<protein>
    <submittedName>
        <fullName evidence="1">Uncharacterized protein</fullName>
    </submittedName>
</protein>